<sequence length="119" mass="12774">MDPACKQCTGSGTFLKCIVSPEYDSNGTTRALFQGACANCLWHGKGSTCEFYLGRNKQWDSGDDMAILQAGGLLKLWNDGAVLQDMPPGESVDDSAERQSVASNRTPLKSATVPHSTRC</sequence>
<dbReference type="EMBL" id="MSZS01000002">
    <property type="protein sequence ID" value="PKX97254.1"/>
    <property type="molecule type" value="Genomic_DNA"/>
</dbReference>
<comment type="caution">
    <text evidence="2">The sequence shown here is derived from an EMBL/GenBank/DDBJ whole genome shotgun (WGS) entry which is preliminary data.</text>
</comment>
<dbReference type="Proteomes" id="UP000234474">
    <property type="component" value="Unassembled WGS sequence"/>
</dbReference>
<dbReference type="OMA" id="ACANCLW"/>
<dbReference type="RefSeq" id="XP_024685849.1">
    <property type="nucleotide sequence ID" value="XM_024821954.1"/>
</dbReference>
<dbReference type="VEuPathDB" id="FungiDB:P174DRAFT_363872"/>
<dbReference type="Pfam" id="PF12511">
    <property type="entry name" value="DUF3716"/>
    <property type="match status" value="1"/>
</dbReference>
<dbReference type="GeneID" id="36529280"/>
<accession>A0A2I1CI16</accession>
<evidence type="ECO:0000313" key="2">
    <source>
        <dbReference type="EMBL" id="PKX97254.1"/>
    </source>
</evidence>
<keyword evidence="3" id="KW-1185">Reference proteome</keyword>
<dbReference type="AlphaFoldDB" id="A0A2I1CI16"/>
<evidence type="ECO:0000313" key="3">
    <source>
        <dbReference type="Proteomes" id="UP000234474"/>
    </source>
</evidence>
<reference evidence="3" key="1">
    <citation type="journal article" date="2018" name="Proc. Natl. Acad. Sci. U.S.A.">
        <title>Linking secondary metabolites to gene clusters through genome sequencing of six diverse Aspergillus species.</title>
        <authorList>
            <person name="Kaerboelling I."/>
            <person name="Vesth T.C."/>
            <person name="Frisvad J.C."/>
            <person name="Nybo J.L."/>
            <person name="Theobald S."/>
            <person name="Kuo A."/>
            <person name="Bowyer P."/>
            <person name="Matsuda Y."/>
            <person name="Mondo S."/>
            <person name="Lyhne E.K."/>
            <person name="Kogle M.E."/>
            <person name="Clum A."/>
            <person name="Lipzen A."/>
            <person name="Salamov A."/>
            <person name="Ngan C.Y."/>
            <person name="Daum C."/>
            <person name="Chiniquy J."/>
            <person name="Barry K."/>
            <person name="LaButti K."/>
            <person name="Haridas S."/>
            <person name="Simmons B.A."/>
            <person name="Magnuson J.K."/>
            <person name="Mortensen U.H."/>
            <person name="Larsen T.O."/>
            <person name="Grigoriev I.V."/>
            <person name="Baker S.E."/>
            <person name="Andersen M.R."/>
        </authorList>
    </citation>
    <scope>NUCLEOTIDE SEQUENCE [LARGE SCALE GENOMIC DNA]</scope>
    <source>
        <strain evidence="3">IBT 16806</strain>
    </source>
</reference>
<organism evidence="2 3">
    <name type="scientific">Aspergillus novofumigatus (strain IBT 16806)</name>
    <dbReference type="NCBI Taxonomy" id="1392255"/>
    <lineage>
        <taxon>Eukaryota</taxon>
        <taxon>Fungi</taxon>
        <taxon>Dikarya</taxon>
        <taxon>Ascomycota</taxon>
        <taxon>Pezizomycotina</taxon>
        <taxon>Eurotiomycetes</taxon>
        <taxon>Eurotiomycetidae</taxon>
        <taxon>Eurotiales</taxon>
        <taxon>Aspergillaceae</taxon>
        <taxon>Aspergillus</taxon>
        <taxon>Aspergillus subgen. Fumigati</taxon>
    </lineage>
</organism>
<proteinExistence type="predicted"/>
<dbReference type="OrthoDB" id="4508991at2759"/>
<feature type="region of interest" description="Disordered" evidence="1">
    <location>
        <begin position="85"/>
        <end position="119"/>
    </location>
</feature>
<dbReference type="InterPro" id="IPR022190">
    <property type="entry name" value="DUF3716"/>
</dbReference>
<name>A0A2I1CI16_ASPN1</name>
<protein>
    <submittedName>
        <fullName evidence="2">Uncharacterized protein</fullName>
    </submittedName>
</protein>
<evidence type="ECO:0000256" key="1">
    <source>
        <dbReference type="SAM" id="MobiDB-lite"/>
    </source>
</evidence>
<feature type="compositionally biased region" description="Polar residues" evidence="1">
    <location>
        <begin position="98"/>
        <end position="119"/>
    </location>
</feature>
<gene>
    <name evidence="2" type="ORF">P174DRAFT_363872</name>
</gene>